<dbReference type="GO" id="GO:0033557">
    <property type="term" value="C:Slx1-Slx4 complex"/>
    <property type="evidence" value="ECO:0007669"/>
    <property type="project" value="UniProtKB-UniRule"/>
</dbReference>
<dbReference type="RefSeq" id="XP_005535276.1">
    <property type="nucleotide sequence ID" value="XM_005535219.1"/>
</dbReference>
<keyword evidence="3 8" id="KW-0227">DNA damage</keyword>
<dbReference type="GeneID" id="16992433"/>
<reference evidence="11 12" key="2">
    <citation type="journal article" date="2007" name="BMC Biol.">
        <title>A 100%-complete sequence reveals unusually simple genomic features in the hot-spring red alga Cyanidioschyzon merolae.</title>
        <authorList>
            <person name="Nozaki H."/>
            <person name="Takano H."/>
            <person name="Misumi O."/>
            <person name="Terasawa K."/>
            <person name="Matsuzaki M."/>
            <person name="Maruyama S."/>
            <person name="Nishida K."/>
            <person name="Yagisawa F."/>
            <person name="Yoshida Y."/>
            <person name="Fujiwara T."/>
            <person name="Takio S."/>
            <person name="Tamura K."/>
            <person name="Chung S.J."/>
            <person name="Nakamura S."/>
            <person name="Kuroiwa H."/>
            <person name="Tanaka K."/>
            <person name="Sato N."/>
            <person name="Kuroiwa T."/>
        </authorList>
    </citation>
    <scope>NUCLEOTIDE SEQUENCE [LARGE SCALE GENOMIC DNA]</scope>
    <source>
        <strain evidence="11 12">10D</strain>
    </source>
</reference>
<evidence type="ECO:0000256" key="9">
    <source>
        <dbReference type="SAM" id="MobiDB-lite"/>
    </source>
</evidence>
<dbReference type="InterPro" id="IPR027520">
    <property type="entry name" value="Slx1"/>
</dbReference>
<evidence type="ECO:0000313" key="11">
    <source>
        <dbReference type="EMBL" id="BAM78990.1"/>
    </source>
</evidence>
<comment type="subunit">
    <text evidence="8">Forms a heterodimer with a member of the SLX4 family.</text>
</comment>
<dbReference type="Proteomes" id="UP000007014">
    <property type="component" value="Chromosome 3"/>
</dbReference>
<dbReference type="GO" id="GO:0006281">
    <property type="term" value="P:DNA repair"/>
    <property type="evidence" value="ECO:0007669"/>
    <property type="project" value="UniProtKB-UniRule"/>
</dbReference>
<dbReference type="eggNOG" id="KOG3005">
    <property type="taxonomic scope" value="Eukaryota"/>
</dbReference>
<feature type="domain" description="GIY-YIG" evidence="10">
    <location>
        <begin position="45"/>
        <end position="130"/>
    </location>
</feature>
<gene>
    <name evidence="11" type="ORF">CYME_CMC047C</name>
</gene>
<dbReference type="HAMAP" id="MF_03100">
    <property type="entry name" value="Endonuc_su_Slx1"/>
    <property type="match status" value="1"/>
</dbReference>
<evidence type="ECO:0000256" key="2">
    <source>
        <dbReference type="ARBA" id="ARBA00022759"/>
    </source>
</evidence>
<keyword evidence="6 8" id="KW-0234">DNA repair</keyword>
<dbReference type="PANTHER" id="PTHR20208">
    <property type="entry name" value="STRUCTURE-SPECIFIC ENDONUCLEASE SUBUNIT SLX1"/>
    <property type="match status" value="1"/>
</dbReference>
<evidence type="ECO:0000256" key="6">
    <source>
        <dbReference type="ARBA" id="ARBA00023204"/>
    </source>
</evidence>
<protein>
    <recommendedName>
        <fullName evidence="8">Structure-specific endonuclease subunit SLX1 homolog</fullName>
        <ecNumber evidence="8">3.1.-.-</ecNumber>
    </recommendedName>
</protein>
<dbReference type="InterPro" id="IPR000305">
    <property type="entry name" value="GIY-YIG_endonuc"/>
</dbReference>
<keyword evidence="2 8" id="KW-0255">Endonuclease</keyword>
<evidence type="ECO:0000256" key="3">
    <source>
        <dbReference type="ARBA" id="ARBA00022763"/>
    </source>
</evidence>
<dbReference type="EMBL" id="AP006485">
    <property type="protein sequence ID" value="BAM78990.1"/>
    <property type="molecule type" value="Genomic_DNA"/>
</dbReference>
<dbReference type="OrthoDB" id="24645at2759"/>
<sequence>MILDPVARFSGTEADYGLHDEFSSCTFADDDSGEGGTQVEASSTERYCCYLLVSESTDKRARNRTYIGFTTDPSRRLRQHNGELKGAGAHRTRAFRPWRLLIFVEGFRSQVQALQFEWQWQHPRNSRTQRQHQAGLGSETSIKQPYGIAGRLQVLARLLAMRPWCCIALRVVVPDRHRTSDQQKPRIVSERWLAALPLSVRILRDVSVVEAVAKQPDGIGSLHRRRDLSTLCCVCFTREQFVEKGRRKRYPQATGYCLHCTASFHLQCIVQYACAERLLPESVHCARCQQLIAWADVLRSVDLATAPSTHLGAELGERPSPSTSASVFSVD</sequence>
<dbReference type="Pfam" id="PF01541">
    <property type="entry name" value="GIY-YIG"/>
    <property type="match status" value="1"/>
</dbReference>
<dbReference type="Gramene" id="CMC047CT">
    <property type="protein sequence ID" value="CMC047CT"/>
    <property type="gene ID" value="CMC047C"/>
</dbReference>
<reference evidence="11 12" key="1">
    <citation type="journal article" date="2004" name="Nature">
        <title>Genome sequence of the ultrasmall unicellular red alga Cyanidioschyzon merolae 10D.</title>
        <authorList>
            <person name="Matsuzaki M."/>
            <person name="Misumi O."/>
            <person name="Shin-i T."/>
            <person name="Maruyama S."/>
            <person name="Takahara M."/>
            <person name="Miyagishima S."/>
            <person name="Mori T."/>
            <person name="Nishida K."/>
            <person name="Yagisawa F."/>
            <person name="Nishida K."/>
            <person name="Yoshida Y."/>
            <person name="Nishimura Y."/>
            <person name="Nakao S."/>
            <person name="Kobayashi T."/>
            <person name="Momoyama Y."/>
            <person name="Higashiyama T."/>
            <person name="Minoda A."/>
            <person name="Sano M."/>
            <person name="Nomoto H."/>
            <person name="Oishi K."/>
            <person name="Hayashi H."/>
            <person name="Ohta F."/>
            <person name="Nishizaka S."/>
            <person name="Haga S."/>
            <person name="Miura S."/>
            <person name="Morishita T."/>
            <person name="Kabeya Y."/>
            <person name="Terasawa K."/>
            <person name="Suzuki Y."/>
            <person name="Ishii Y."/>
            <person name="Asakawa S."/>
            <person name="Takano H."/>
            <person name="Ohta N."/>
            <person name="Kuroiwa H."/>
            <person name="Tanaka K."/>
            <person name="Shimizu N."/>
            <person name="Sugano S."/>
            <person name="Sato N."/>
            <person name="Nozaki H."/>
            <person name="Ogasawara N."/>
            <person name="Kohara Y."/>
            <person name="Kuroiwa T."/>
        </authorList>
    </citation>
    <scope>NUCLEOTIDE SEQUENCE [LARGE SCALE GENOMIC DNA]</scope>
    <source>
        <strain evidence="11 12">10D</strain>
    </source>
</reference>
<comment type="cofactor">
    <cofactor evidence="8">
        <name>a divalent metal cation</name>
        <dbReference type="ChEBI" id="CHEBI:60240"/>
    </cofactor>
</comment>
<keyword evidence="1 8" id="KW-0540">Nuclease</keyword>
<keyword evidence="4 8" id="KW-0378">Hydrolase</keyword>
<dbReference type="EC" id="3.1.-.-" evidence="8"/>
<accession>M1V3X0</accession>
<organism evidence="11 12">
    <name type="scientific">Cyanidioschyzon merolae (strain NIES-3377 / 10D)</name>
    <name type="common">Unicellular red alga</name>
    <dbReference type="NCBI Taxonomy" id="280699"/>
    <lineage>
        <taxon>Eukaryota</taxon>
        <taxon>Rhodophyta</taxon>
        <taxon>Bangiophyceae</taxon>
        <taxon>Cyanidiales</taxon>
        <taxon>Cyanidiaceae</taxon>
        <taxon>Cyanidioschyzon</taxon>
    </lineage>
</organism>
<comment type="function">
    <text evidence="8">Catalytic subunit of a heterodimeric structure-specific endonuclease that resolves DNA secondary structures generated during DNA repair and recombination. Has endonuclease activity towards branched DNA substrates, introducing single-strand cuts in duplex DNA close to junctions with ss-DNA.</text>
</comment>
<dbReference type="AlphaFoldDB" id="M1V3X0"/>
<dbReference type="GO" id="GO:0017108">
    <property type="term" value="F:5'-flap endonuclease activity"/>
    <property type="evidence" value="ECO:0007669"/>
    <property type="project" value="InterPro"/>
</dbReference>
<evidence type="ECO:0000256" key="5">
    <source>
        <dbReference type="ARBA" id="ARBA00023172"/>
    </source>
</evidence>
<comment type="caution">
    <text evidence="8">Lacks conserved residue(s) required for the propagation of feature annotation.</text>
</comment>
<evidence type="ECO:0000256" key="1">
    <source>
        <dbReference type="ARBA" id="ARBA00022722"/>
    </source>
</evidence>
<dbReference type="STRING" id="280699.M1V3X0"/>
<comment type="subcellular location">
    <subcellularLocation>
        <location evidence="8">Nucleus</location>
    </subcellularLocation>
</comment>
<dbReference type="CDD" id="cd10455">
    <property type="entry name" value="GIY-YIG_SLX1"/>
    <property type="match status" value="1"/>
</dbReference>
<comment type="similarity">
    <text evidence="8">Belongs to the SLX1 family.</text>
</comment>
<keyword evidence="7 8" id="KW-0539">Nucleus</keyword>
<dbReference type="HOGENOM" id="CLU_030739_0_0_1"/>
<keyword evidence="12" id="KW-1185">Reference proteome</keyword>
<evidence type="ECO:0000256" key="7">
    <source>
        <dbReference type="ARBA" id="ARBA00023242"/>
    </source>
</evidence>
<dbReference type="KEGG" id="cme:CYME_CMC047C"/>
<keyword evidence="5 8" id="KW-0233">DNA recombination</keyword>
<dbReference type="OMA" id="MVCIIHG"/>
<feature type="region of interest" description="Disordered" evidence="9">
    <location>
        <begin position="312"/>
        <end position="331"/>
    </location>
</feature>
<feature type="compositionally biased region" description="Polar residues" evidence="9">
    <location>
        <begin position="320"/>
        <end position="331"/>
    </location>
</feature>
<evidence type="ECO:0000259" key="10">
    <source>
        <dbReference type="PROSITE" id="PS50164"/>
    </source>
</evidence>
<dbReference type="Gene3D" id="3.40.1440.10">
    <property type="entry name" value="GIY-YIG endonuclease"/>
    <property type="match status" value="1"/>
</dbReference>
<dbReference type="GO" id="GO:0006310">
    <property type="term" value="P:DNA recombination"/>
    <property type="evidence" value="ECO:0007669"/>
    <property type="project" value="UniProtKB-UniRule"/>
</dbReference>
<evidence type="ECO:0000256" key="4">
    <source>
        <dbReference type="ARBA" id="ARBA00022801"/>
    </source>
</evidence>
<dbReference type="InterPro" id="IPR013083">
    <property type="entry name" value="Znf_RING/FYVE/PHD"/>
</dbReference>
<dbReference type="PANTHER" id="PTHR20208:SF13">
    <property type="entry name" value="STRUCTURE-SPECIFIC ENDONUCLEASE SUBUNIT SLX1"/>
    <property type="match status" value="1"/>
</dbReference>
<dbReference type="SUPFAM" id="SSF82771">
    <property type="entry name" value="GIY-YIG endonuclease"/>
    <property type="match status" value="1"/>
</dbReference>
<evidence type="ECO:0000256" key="8">
    <source>
        <dbReference type="HAMAP-Rule" id="MF_03100"/>
    </source>
</evidence>
<evidence type="ECO:0000313" key="12">
    <source>
        <dbReference type="Proteomes" id="UP000007014"/>
    </source>
</evidence>
<dbReference type="Gene3D" id="3.30.40.10">
    <property type="entry name" value="Zinc/RING finger domain, C3HC4 (zinc finger)"/>
    <property type="match status" value="1"/>
</dbReference>
<proteinExistence type="inferred from homology"/>
<dbReference type="PROSITE" id="PS50164">
    <property type="entry name" value="GIY_YIG"/>
    <property type="match status" value="1"/>
</dbReference>
<dbReference type="InterPro" id="IPR050381">
    <property type="entry name" value="SLX1_endonuclease"/>
</dbReference>
<dbReference type="InterPro" id="IPR035901">
    <property type="entry name" value="GIY-YIG_endonuc_sf"/>
</dbReference>
<name>M1V3X0_CYAM1</name>